<evidence type="ECO:0000259" key="12">
    <source>
        <dbReference type="Pfam" id="PF01266"/>
    </source>
</evidence>
<dbReference type="NCBIfam" id="TIGR03197">
    <property type="entry name" value="MnmC_Cterm"/>
    <property type="match status" value="1"/>
</dbReference>
<dbReference type="GO" id="GO:0004808">
    <property type="term" value="F:tRNA (5-methylaminomethyl-2-thiouridylate)(34)-methyltransferase activity"/>
    <property type="evidence" value="ECO:0007669"/>
    <property type="project" value="UniProtKB-EC"/>
</dbReference>
<accession>A0A2S0MFW0</accession>
<dbReference type="InterPro" id="IPR029063">
    <property type="entry name" value="SAM-dependent_MTases_sf"/>
</dbReference>
<feature type="region of interest" description="tRNA (mnm(5)s(2)U34)-methyltransferase" evidence="10">
    <location>
        <begin position="1"/>
        <end position="280"/>
    </location>
</feature>
<evidence type="ECO:0000256" key="11">
    <source>
        <dbReference type="SAM" id="MobiDB-lite"/>
    </source>
</evidence>
<evidence type="ECO:0000256" key="6">
    <source>
        <dbReference type="ARBA" id="ARBA00022694"/>
    </source>
</evidence>
<evidence type="ECO:0000313" key="15">
    <source>
        <dbReference type="Proteomes" id="UP000239709"/>
    </source>
</evidence>
<dbReference type="Proteomes" id="UP000239709">
    <property type="component" value="Chromosome"/>
</dbReference>
<dbReference type="SUPFAM" id="SSF53335">
    <property type="entry name" value="S-adenosyl-L-methionine-dependent methyltransferases"/>
    <property type="match status" value="1"/>
</dbReference>
<feature type="domain" description="FAD dependent oxidoreductase" evidence="12">
    <location>
        <begin position="303"/>
        <end position="700"/>
    </location>
</feature>
<reference evidence="14 15" key="1">
    <citation type="submission" date="2018-03" db="EMBL/GenBank/DDBJ databases">
        <title>Genome sequencing of Ottowia sp.</title>
        <authorList>
            <person name="Kim S.-J."/>
            <person name="Heo J."/>
            <person name="Kwon S.-W."/>
        </authorList>
    </citation>
    <scope>NUCLEOTIDE SEQUENCE [LARGE SCALE GENOMIC DNA]</scope>
    <source>
        <strain evidence="14 15">KADR8-3</strain>
    </source>
</reference>
<comment type="subcellular location">
    <subcellularLocation>
        <location evidence="10">Cytoplasm</location>
    </subcellularLocation>
</comment>
<dbReference type="GO" id="GO:0032259">
    <property type="term" value="P:methylation"/>
    <property type="evidence" value="ECO:0007669"/>
    <property type="project" value="UniProtKB-KW"/>
</dbReference>
<keyword evidence="2 10" id="KW-0489">Methyltransferase</keyword>
<dbReference type="Gene3D" id="3.50.50.60">
    <property type="entry name" value="FAD/NAD(P)-binding domain"/>
    <property type="match status" value="1"/>
</dbReference>
<dbReference type="KEGG" id="otk:C6570_11305"/>
<keyword evidence="9 10" id="KW-0511">Multifunctional enzyme</keyword>
<dbReference type="EC" id="2.1.1.61" evidence="10"/>
<dbReference type="PANTHER" id="PTHR13847">
    <property type="entry name" value="SARCOSINE DEHYDROGENASE-RELATED"/>
    <property type="match status" value="1"/>
</dbReference>
<dbReference type="GO" id="GO:0016645">
    <property type="term" value="F:oxidoreductase activity, acting on the CH-NH group of donors"/>
    <property type="evidence" value="ECO:0007669"/>
    <property type="project" value="InterPro"/>
</dbReference>
<keyword evidence="3 10" id="KW-0285">Flavoprotein</keyword>
<name>A0A2S0MFW0_9BURK</name>
<feature type="region of interest" description="FAD-dependent cmnm(5)s(2)U34 oxidoreductase" evidence="10">
    <location>
        <begin position="306"/>
        <end position="725"/>
    </location>
</feature>
<evidence type="ECO:0000256" key="1">
    <source>
        <dbReference type="ARBA" id="ARBA00022490"/>
    </source>
</evidence>
<dbReference type="GO" id="GO:0050660">
    <property type="term" value="F:flavin adenine dinucleotide binding"/>
    <property type="evidence" value="ECO:0007669"/>
    <property type="project" value="UniProtKB-UniRule"/>
</dbReference>
<sequence length="725" mass="75677">MTQPTVQWRDDGTPVSPRFGDIYRSLSGLTQAREVFLRGCGLLPGEPARVARTANAGDVPPLPAARQAPESTAPGVLITTAPAEAPPADPAPPSPSAWAHAASWAVLETGFGLGLNFLATWQAWREDSARPQRLFYSAVEAWPPDAADLLRSAAPYSALRPLAKALAEQWHGLLPGLHRIRLDEGRVQLTLAVGDVRAMLAELSGRFDSIYLDGFDPARNPDMWGLPVLKAVARLARPGARAATWSVAASVREGLTTCGLVVERVPGPPPKRSVLRATLAPHWSPKRRPTPDAPVQAAAPGHCVVVGAGLAGASVAYSLAQRGWQVTVLDQADEPATGASGLPAGVVAPHVSPDDRPVSRLTRAGARATLARAAALLQDGVDFAATGVLERHAPGERRLPADWLAALANAAPTPPAQATAPESWPDTDPRTQQRAQAAGVPLDDEHRALWHAHAGWIRPAALVRAMLGAPGISWVGRAKVTGLRAGGPRWQVLGERASAPEAVAPAQALPPPLPLHALRGQVAWGPMPPAGDLGGSGHTSAAGLVDATALPPFPVNGHGSLIAHVPADTCAPLWVTGSTFERGQAQTVLRDEDHAHNRTRLGELLPNAAKVLDTQWADGRARPWAGVRATLPDRLPAVGAWATGIALETESNPPPAQQPPAPAAITSAANQGLLPVHVLTGLGARGLTLAVLCGEIAAAWLHDEPLPVEATLARKLRAGRFGGSD</sequence>
<dbReference type="RefSeq" id="WP_106703302.1">
    <property type="nucleotide sequence ID" value="NZ_CP027666.1"/>
</dbReference>
<feature type="domain" description="MnmC-like methyltransferase" evidence="13">
    <location>
        <begin position="160"/>
        <end position="279"/>
    </location>
</feature>
<dbReference type="NCBIfam" id="NF033855">
    <property type="entry name" value="tRNA_MNMC2"/>
    <property type="match status" value="1"/>
</dbReference>
<evidence type="ECO:0000313" key="14">
    <source>
        <dbReference type="EMBL" id="AVO34750.1"/>
    </source>
</evidence>
<keyword evidence="1 10" id="KW-0963">Cytoplasm</keyword>
<dbReference type="GO" id="GO:0002097">
    <property type="term" value="P:tRNA wobble base modification"/>
    <property type="evidence" value="ECO:0007669"/>
    <property type="project" value="UniProtKB-UniRule"/>
</dbReference>
<evidence type="ECO:0000256" key="10">
    <source>
        <dbReference type="HAMAP-Rule" id="MF_01102"/>
    </source>
</evidence>
<dbReference type="Pfam" id="PF01266">
    <property type="entry name" value="DAO"/>
    <property type="match status" value="1"/>
</dbReference>
<comment type="similarity">
    <text evidence="10">In the N-terminal section; belongs to the methyltransferase superfamily. tRNA (mnm(5)s(2)U34)-methyltransferase family.</text>
</comment>
<dbReference type="EMBL" id="CP027666">
    <property type="protein sequence ID" value="AVO34750.1"/>
    <property type="molecule type" value="Genomic_DNA"/>
</dbReference>
<dbReference type="AlphaFoldDB" id="A0A2S0MFW0"/>
<dbReference type="InterPro" id="IPR008471">
    <property type="entry name" value="MnmC-like_methylTransf"/>
</dbReference>
<dbReference type="Gene3D" id="3.40.50.150">
    <property type="entry name" value="Vaccinia Virus protein VP39"/>
    <property type="match status" value="1"/>
</dbReference>
<evidence type="ECO:0000256" key="7">
    <source>
        <dbReference type="ARBA" id="ARBA00022827"/>
    </source>
</evidence>
<keyword evidence="4 10" id="KW-0808">Transferase</keyword>
<dbReference type="GO" id="GO:0005737">
    <property type="term" value="C:cytoplasm"/>
    <property type="evidence" value="ECO:0007669"/>
    <property type="project" value="UniProtKB-SubCell"/>
</dbReference>
<dbReference type="InterPro" id="IPR006076">
    <property type="entry name" value="FAD-dep_OxRdtase"/>
</dbReference>
<evidence type="ECO:0000256" key="4">
    <source>
        <dbReference type="ARBA" id="ARBA00022679"/>
    </source>
</evidence>
<feature type="region of interest" description="Disordered" evidence="11">
    <location>
        <begin position="411"/>
        <end position="432"/>
    </location>
</feature>
<evidence type="ECO:0000259" key="13">
    <source>
        <dbReference type="Pfam" id="PF05430"/>
    </source>
</evidence>
<dbReference type="HAMAP" id="MF_01102">
    <property type="entry name" value="MnmC"/>
    <property type="match status" value="1"/>
</dbReference>
<organism evidence="14 15">
    <name type="scientific">Ottowia oryzae</name>
    <dbReference type="NCBI Taxonomy" id="2109914"/>
    <lineage>
        <taxon>Bacteria</taxon>
        <taxon>Pseudomonadati</taxon>
        <taxon>Pseudomonadota</taxon>
        <taxon>Betaproteobacteria</taxon>
        <taxon>Burkholderiales</taxon>
        <taxon>Comamonadaceae</taxon>
        <taxon>Ottowia</taxon>
    </lineage>
</organism>
<evidence type="ECO:0000256" key="5">
    <source>
        <dbReference type="ARBA" id="ARBA00022691"/>
    </source>
</evidence>
<protein>
    <recommendedName>
        <fullName evidence="10">tRNA 5-methylaminomethyl-2-thiouridine biosynthesis bifunctional protein MnmC</fullName>
        <shortName evidence="10">tRNA mnm(5)s(2)U biosynthesis bifunctional protein</shortName>
    </recommendedName>
    <domain>
        <recommendedName>
            <fullName evidence="10">tRNA (mnm(5)s(2)U34)-methyltransferase</fullName>
            <ecNumber evidence="10">2.1.1.61</ecNumber>
        </recommendedName>
    </domain>
    <domain>
        <recommendedName>
            <fullName evidence="10">FAD-dependent cmnm(5)s(2)U34 oxidoreductase</fullName>
            <ecNumber evidence="10">1.5.-.-</ecNumber>
        </recommendedName>
    </domain>
</protein>
<keyword evidence="8 10" id="KW-0560">Oxidoreductase</keyword>
<evidence type="ECO:0000256" key="3">
    <source>
        <dbReference type="ARBA" id="ARBA00022630"/>
    </source>
</evidence>
<comment type="function">
    <text evidence="10">Catalyzes the last two steps in the biosynthesis of 5-methylaminomethyl-2-thiouridine (mnm(5)s(2)U) at the wobble position (U34) in tRNA. Catalyzes the FAD-dependent demodification of cmnm(5)s(2)U34 to nm(5)s(2)U34, followed by the transfer of a methyl group from S-adenosyl-L-methionine to nm(5)s(2)U34, to form mnm(5)s(2)U34.</text>
</comment>
<proteinExistence type="inferred from homology"/>
<gene>
    <name evidence="10" type="primary">mnmC</name>
    <name evidence="14" type="ORF">C6570_11305</name>
</gene>
<dbReference type="Pfam" id="PF05430">
    <property type="entry name" value="Methyltransf_30"/>
    <property type="match status" value="1"/>
</dbReference>
<dbReference type="SUPFAM" id="SSF51971">
    <property type="entry name" value="Nucleotide-binding domain"/>
    <property type="match status" value="1"/>
</dbReference>
<comment type="similarity">
    <text evidence="10">In the C-terminal section; belongs to the DAO family.</text>
</comment>
<dbReference type="InterPro" id="IPR047785">
    <property type="entry name" value="tRNA_MNMC2"/>
</dbReference>
<keyword evidence="7 10" id="KW-0274">FAD</keyword>
<dbReference type="InterPro" id="IPR023032">
    <property type="entry name" value="tRNA_MAMT_biosynth_bifunc_MnmC"/>
</dbReference>
<evidence type="ECO:0000256" key="2">
    <source>
        <dbReference type="ARBA" id="ARBA00022603"/>
    </source>
</evidence>
<keyword evidence="5 10" id="KW-0949">S-adenosyl-L-methionine</keyword>
<keyword evidence="6 10" id="KW-0819">tRNA processing</keyword>
<comment type="cofactor">
    <cofactor evidence="10">
        <name>FAD</name>
        <dbReference type="ChEBI" id="CHEBI:57692"/>
    </cofactor>
</comment>
<dbReference type="EC" id="1.5.-.-" evidence="10"/>
<dbReference type="PANTHER" id="PTHR13847:SF283">
    <property type="entry name" value="TRNA 5-METHYLAMINOMETHYL-2-THIOURIDINE BIOSYNTHESIS BIFUNCTIONAL PROTEIN MNMC"/>
    <property type="match status" value="1"/>
</dbReference>
<dbReference type="Gene3D" id="3.30.9.10">
    <property type="entry name" value="D-Amino Acid Oxidase, subunit A, domain 2"/>
    <property type="match status" value="1"/>
</dbReference>
<comment type="catalytic activity">
    <reaction evidence="10">
        <text>5-aminomethyl-2-thiouridine(34) in tRNA + S-adenosyl-L-methionine = 5-methylaminomethyl-2-thiouridine(34) in tRNA + S-adenosyl-L-homocysteine + H(+)</text>
        <dbReference type="Rhea" id="RHEA:19569"/>
        <dbReference type="Rhea" id="RHEA-COMP:10195"/>
        <dbReference type="Rhea" id="RHEA-COMP:10197"/>
        <dbReference type="ChEBI" id="CHEBI:15378"/>
        <dbReference type="ChEBI" id="CHEBI:57856"/>
        <dbReference type="ChEBI" id="CHEBI:59789"/>
        <dbReference type="ChEBI" id="CHEBI:74454"/>
        <dbReference type="ChEBI" id="CHEBI:74455"/>
        <dbReference type="EC" id="2.1.1.61"/>
    </reaction>
</comment>
<feature type="compositionally biased region" description="Low complexity" evidence="11">
    <location>
        <begin position="411"/>
        <end position="421"/>
    </location>
</feature>
<evidence type="ECO:0000256" key="8">
    <source>
        <dbReference type="ARBA" id="ARBA00023002"/>
    </source>
</evidence>
<dbReference type="InterPro" id="IPR036188">
    <property type="entry name" value="FAD/NAD-bd_sf"/>
</dbReference>
<evidence type="ECO:0000256" key="9">
    <source>
        <dbReference type="ARBA" id="ARBA00023268"/>
    </source>
</evidence>
<dbReference type="InterPro" id="IPR017610">
    <property type="entry name" value="tRNA_S-uridine_synth_MnmC_C"/>
</dbReference>
<keyword evidence="15" id="KW-1185">Reference proteome</keyword>
<dbReference type="OrthoDB" id="9786494at2"/>